<feature type="transmembrane region" description="Helical" evidence="1">
    <location>
        <begin position="163"/>
        <end position="180"/>
    </location>
</feature>
<dbReference type="AlphaFoldDB" id="A0A9R1D695"/>
<dbReference type="RefSeq" id="WP_256029136.1">
    <property type="nucleotide sequence ID" value="NZ_JAHLKM010000005.1"/>
</dbReference>
<feature type="transmembrane region" description="Helical" evidence="1">
    <location>
        <begin position="263"/>
        <end position="283"/>
    </location>
</feature>
<keyword evidence="1" id="KW-0812">Transmembrane</keyword>
<feature type="transmembrane region" description="Helical" evidence="1">
    <location>
        <begin position="138"/>
        <end position="156"/>
    </location>
</feature>
<keyword evidence="1" id="KW-0472">Membrane</keyword>
<feature type="transmembrane region" description="Helical" evidence="1">
    <location>
        <begin position="295"/>
        <end position="313"/>
    </location>
</feature>
<feature type="transmembrane region" description="Helical" evidence="1">
    <location>
        <begin position="351"/>
        <end position="369"/>
    </location>
</feature>
<keyword evidence="3" id="KW-1185">Reference proteome</keyword>
<feature type="transmembrane region" description="Helical" evidence="1">
    <location>
        <begin position="211"/>
        <end position="230"/>
    </location>
</feature>
<comment type="caution">
    <text evidence="2">The sequence shown here is derived from an EMBL/GenBank/DDBJ whole genome shotgun (WGS) entry which is preliminary data.</text>
</comment>
<dbReference type="EMBL" id="JAHLKM010000005">
    <property type="protein sequence ID" value="MCQ4333118.1"/>
    <property type="molecule type" value="Genomic_DNA"/>
</dbReference>
<proteinExistence type="predicted"/>
<keyword evidence="1" id="KW-1133">Transmembrane helix</keyword>
<feature type="transmembrane region" description="Helical" evidence="1">
    <location>
        <begin position="319"/>
        <end position="339"/>
    </location>
</feature>
<sequence length="384" mass="42474">MKRRSEATQGLWIFLVAFGLRLVAAAITTVTNLNPDSRADARVFASTAEYIADGLLQGQFIFPDVSITFRLWGLFLAPFWLLPGPSGFYGRVGNAFLGAFAIYNVYVIARYYHSHQAGAIAVIPLIFYPSIVAVHSTLLREAIILFGITTAVRFVICPPQKRFRWLSYGIAVIALYAAHIHRPDNFIIYIAAFGVGGFVYAFESGYLSKRTIGITAALSPLLVIASWSFIQSGLEYLSYIRDVRGGGRTDYLLNTIPQTLPEFAAFSWIGAAYFLYAPFPWMIETIPDLLVSTEGLITMGFTVAAVWGVRTLAQRNKAVTAALVVGLLLAVVFYGVGTVNYGTGMRHRQMFSWIIFLFGGIGIAEHVRFTGLPTITLERDEDRD</sequence>
<feature type="transmembrane region" description="Helical" evidence="1">
    <location>
        <begin position="116"/>
        <end position="132"/>
    </location>
</feature>
<organism evidence="2 3">
    <name type="scientific">Natronomonas aquatica</name>
    <dbReference type="NCBI Taxonomy" id="2841590"/>
    <lineage>
        <taxon>Archaea</taxon>
        <taxon>Methanobacteriati</taxon>
        <taxon>Methanobacteriota</taxon>
        <taxon>Stenosarchaea group</taxon>
        <taxon>Halobacteria</taxon>
        <taxon>Halobacteriales</taxon>
        <taxon>Natronomonadaceae</taxon>
        <taxon>Natronomonas</taxon>
    </lineage>
</organism>
<evidence type="ECO:0008006" key="4">
    <source>
        <dbReference type="Google" id="ProtNLM"/>
    </source>
</evidence>
<gene>
    <name evidence="2" type="ORF">KM295_06330</name>
</gene>
<feature type="transmembrane region" description="Helical" evidence="1">
    <location>
        <begin position="88"/>
        <end position="109"/>
    </location>
</feature>
<evidence type="ECO:0000313" key="2">
    <source>
        <dbReference type="EMBL" id="MCQ4333118.1"/>
    </source>
</evidence>
<evidence type="ECO:0000313" key="3">
    <source>
        <dbReference type="Proteomes" id="UP001139494"/>
    </source>
</evidence>
<dbReference type="Proteomes" id="UP001139494">
    <property type="component" value="Unassembled WGS sequence"/>
</dbReference>
<evidence type="ECO:0000256" key="1">
    <source>
        <dbReference type="SAM" id="Phobius"/>
    </source>
</evidence>
<name>A0A9R1D695_9EURY</name>
<feature type="transmembrane region" description="Helical" evidence="1">
    <location>
        <begin position="186"/>
        <end position="202"/>
    </location>
</feature>
<accession>A0A9R1D695</accession>
<protein>
    <recommendedName>
        <fullName evidence="4">Glycosyltransferase RgtA/B/C/D-like domain-containing protein</fullName>
    </recommendedName>
</protein>
<reference evidence="2" key="1">
    <citation type="journal article" date="2023" name="Front. Microbiol.">
        <title>Genomic-based phylogenetic and metabolic analyses of the genus Natronomonas, and description of Natronomonas aquatica sp. nov.</title>
        <authorList>
            <person name="Garcia-Roldan A."/>
            <person name="Duran-Viseras A."/>
            <person name="de la Haba R.R."/>
            <person name="Corral P."/>
            <person name="Sanchez-Porro C."/>
            <person name="Ventosa A."/>
        </authorList>
    </citation>
    <scope>NUCLEOTIDE SEQUENCE</scope>
    <source>
        <strain evidence="2">F2-12</strain>
    </source>
</reference>